<dbReference type="CDD" id="cd01043">
    <property type="entry name" value="DPS"/>
    <property type="match status" value="1"/>
</dbReference>
<dbReference type="GO" id="GO:0016722">
    <property type="term" value="F:oxidoreductase activity, acting on metal ions"/>
    <property type="evidence" value="ECO:0007669"/>
    <property type="project" value="InterPro"/>
</dbReference>
<feature type="region of interest" description="Disordered" evidence="3">
    <location>
        <begin position="1"/>
        <end position="22"/>
    </location>
</feature>
<dbReference type="PRINTS" id="PR01346">
    <property type="entry name" value="HELNAPAPROT"/>
</dbReference>
<dbReference type="Pfam" id="PF00210">
    <property type="entry name" value="Ferritin"/>
    <property type="match status" value="1"/>
</dbReference>
<dbReference type="GO" id="GO:0003677">
    <property type="term" value="F:DNA binding"/>
    <property type="evidence" value="ECO:0007669"/>
    <property type="project" value="UniProtKB-KW"/>
</dbReference>
<dbReference type="OrthoDB" id="9797687at2"/>
<dbReference type="Proteomes" id="UP000248014">
    <property type="component" value="Unassembled WGS sequence"/>
</dbReference>
<evidence type="ECO:0000313" key="5">
    <source>
        <dbReference type="EMBL" id="PXW73785.1"/>
    </source>
</evidence>
<comment type="similarity">
    <text evidence="1 2">Belongs to the Dps family.</text>
</comment>
<protein>
    <submittedName>
        <fullName evidence="5">Starvation-inducible DNA-binding protein</fullName>
    </submittedName>
</protein>
<keyword evidence="6" id="KW-1185">Reference proteome</keyword>
<dbReference type="SUPFAM" id="SSF47240">
    <property type="entry name" value="Ferritin-like"/>
    <property type="match status" value="1"/>
</dbReference>
<dbReference type="PIRSF" id="PIRSF005900">
    <property type="entry name" value="Dps"/>
    <property type="match status" value="1"/>
</dbReference>
<name>A0A2V3V0L2_9SPHN</name>
<accession>A0A2V3V0L2</accession>
<dbReference type="InterPro" id="IPR009078">
    <property type="entry name" value="Ferritin-like_SF"/>
</dbReference>
<evidence type="ECO:0000256" key="1">
    <source>
        <dbReference type="ARBA" id="ARBA00009497"/>
    </source>
</evidence>
<proteinExistence type="inferred from homology"/>
<sequence length="166" mass="18249">MATAAKATTKSDKVDTGIEPKDRKEVAKALQHGLADTYSLYLKTLGVHWNIVGPSFYSVHKLTEEQYEDLHAAADVIAERIRALGEIAPASFGDYTKLSVVDSSETPRQADAMLKGLIADNEAIAKRMRDFVEVAEDADDVFTADLLTARIGQHEENAWMLRALIS</sequence>
<dbReference type="PROSITE" id="PS00818">
    <property type="entry name" value="DPS_1"/>
    <property type="match status" value="1"/>
</dbReference>
<dbReference type="GO" id="GO:0008199">
    <property type="term" value="F:ferric iron binding"/>
    <property type="evidence" value="ECO:0007669"/>
    <property type="project" value="InterPro"/>
</dbReference>
<evidence type="ECO:0000256" key="2">
    <source>
        <dbReference type="RuleBase" id="RU003875"/>
    </source>
</evidence>
<dbReference type="InterPro" id="IPR002177">
    <property type="entry name" value="DPS_DNA-bd"/>
</dbReference>
<dbReference type="EMBL" id="QJJM01000009">
    <property type="protein sequence ID" value="PXW73785.1"/>
    <property type="molecule type" value="Genomic_DNA"/>
</dbReference>
<feature type="compositionally biased region" description="Basic and acidic residues" evidence="3">
    <location>
        <begin position="9"/>
        <end position="22"/>
    </location>
</feature>
<dbReference type="InterPro" id="IPR023188">
    <property type="entry name" value="DPS_DNA-bd_CS"/>
</dbReference>
<evidence type="ECO:0000313" key="6">
    <source>
        <dbReference type="Proteomes" id="UP000248014"/>
    </source>
</evidence>
<dbReference type="AlphaFoldDB" id="A0A2V3V0L2"/>
<feature type="domain" description="Ferritin/DPS" evidence="4">
    <location>
        <begin position="28"/>
        <end position="165"/>
    </location>
</feature>
<dbReference type="InterPro" id="IPR008331">
    <property type="entry name" value="Ferritin_DPS_dom"/>
</dbReference>
<gene>
    <name evidence="5" type="ORF">C7451_10971</name>
</gene>
<evidence type="ECO:0000259" key="4">
    <source>
        <dbReference type="Pfam" id="PF00210"/>
    </source>
</evidence>
<dbReference type="RefSeq" id="WP_110299316.1">
    <property type="nucleotide sequence ID" value="NZ_QJJM01000009.1"/>
</dbReference>
<dbReference type="PANTHER" id="PTHR42932">
    <property type="entry name" value="GENERAL STRESS PROTEIN 20U"/>
    <property type="match status" value="1"/>
</dbReference>
<reference evidence="5 6" key="1">
    <citation type="submission" date="2018-05" db="EMBL/GenBank/DDBJ databases">
        <title>Genomic Encyclopedia of Type Strains, Phase IV (KMG-IV): sequencing the most valuable type-strain genomes for metagenomic binning, comparative biology and taxonomic classification.</title>
        <authorList>
            <person name="Goeker M."/>
        </authorList>
    </citation>
    <scope>NUCLEOTIDE SEQUENCE [LARGE SCALE GENOMIC DNA]</scope>
    <source>
        <strain evidence="5 6">DSM 3183</strain>
    </source>
</reference>
<dbReference type="PANTHER" id="PTHR42932:SF3">
    <property type="entry name" value="DNA PROTECTION DURING STARVATION PROTEIN"/>
    <property type="match status" value="1"/>
</dbReference>
<dbReference type="Gene3D" id="1.20.1260.10">
    <property type="match status" value="1"/>
</dbReference>
<dbReference type="InterPro" id="IPR012347">
    <property type="entry name" value="Ferritin-like"/>
</dbReference>
<evidence type="ECO:0000256" key="3">
    <source>
        <dbReference type="SAM" id="MobiDB-lite"/>
    </source>
</evidence>
<comment type="caution">
    <text evidence="5">The sequence shown here is derived from an EMBL/GenBank/DDBJ whole genome shotgun (WGS) entry which is preliminary data.</text>
</comment>
<organism evidence="5 6">
    <name type="scientific">Blastomonas natatoria</name>
    <dbReference type="NCBI Taxonomy" id="34015"/>
    <lineage>
        <taxon>Bacteria</taxon>
        <taxon>Pseudomonadati</taxon>
        <taxon>Pseudomonadota</taxon>
        <taxon>Alphaproteobacteria</taxon>
        <taxon>Sphingomonadales</taxon>
        <taxon>Sphingomonadaceae</taxon>
        <taxon>Blastomonas</taxon>
    </lineage>
</organism>
<keyword evidence="5" id="KW-0238">DNA-binding</keyword>